<dbReference type="GO" id="GO:0090071">
    <property type="term" value="P:negative regulation of ribosome biogenesis"/>
    <property type="evidence" value="ECO:0007669"/>
    <property type="project" value="UniProtKB-UniRule"/>
</dbReference>
<keyword evidence="4" id="KW-1185">Reference proteome</keyword>
<dbReference type="SUPFAM" id="SSF81301">
    <property type="entry name" value="Nucleotidyltransferase"/>
    <property type="match status" value="1"/>
</dbReference>
<keyword evidence="2" id="KW-0963">Cytoplasm</keyword>
<dbReference type="OrthoDB" id="9793681at2"/>
<dbReference type="Pfam" id="PF02410">
    <property type="entry name" value="RsfS"/>
    <property type="match status" value="1"/>
</dbReference>
<comment type="subunit">
    <text evidence="2">Interacts with ribosomal protein uL14 (rplN).</text>
</comment>
<gene>
    <name evidence="2" type="primary">rsfS</name>
    <name evidence="3" type="ORF">HMPREF1705_03577</name>
</gene>
<organism evidence="3 4">
    <name type="scientific">Acetomicrobium hydrogeniformans ATCC BAA-1850</name>
    <dbReference type="NCBI Taxonomy" id="592015"/>
    <lineage>
        <taxon>Bacteria</taxon>
        <taxon>Thermotogati</taxon>
        <taxon>Synergistota</taxon>
        <taxon>Synergistia</taxon>
        <taxon>Synergistales</taxon>
        <taxon>Acetomicrobiaceae</taxon>
        <taxon>Acetomicrobium</taxon>
    </lineage>
</organism>
<comment type="function">
    <text evidence="2">Functions as a ribosomal silencing factor. Interacts with ribosomal protein uL14 (rplN), blocking formation of intersubunit bridge B8. Prevents association of the 30S and 50S ribosomal subunits and the formation of functional ribosomes, thus repressing translation.</text>
</comment>
<reference evidence="4" key="1">
    <citation type="submission" date="2012-09" db="EMBL/GenBank/DDBJ databases">
        <authorList>
            <person name="Weinstock G."/>
            <person name="Sodergren E."/>
            <person name="Clifton S."/>
            <person name="Fulton L."/>
            <person name="Fulton B."/>
            <person name="Courtney L."/>
            <person name="Fronick C."/>
            <person name="Harrison M."/>
            <person name="Strong C."/>
            <person name="Farmer C."/>
            <person name="Delehaunty K."/>
            <person name="Markovic C."/>
            <person name="Hall O."/>
            <person name="Minx P."/>
            <person name="Tomlinson C."/>
            <person name="Mitreva M."/>
            <person name="Nelson J."/>
            <person name="Hou S."/>
            <person name="Wollam A."/>
            <person name="Pepin K.H."/>
            <person name="Johnson M."/>
            <person name="Bhonagiri V."/>
            <person name="Nash W.E."/>
            <person name="Suruliraj S."/>
            <person name="Warren W."/>
            <person name="Chinwalla A."/>
            <person name="Mardis E.R."/>
            <person name="Wilson R.K."/>
        </authorList>
    </citation>
    <scope>NUCLEOTIDE SEQUENCE [LARGE SCALE GENOMIC DNA]</scope>
    <source>
        <strain evidence="4">OS1</strain>
    </source>
</reference>
<name>A0A0T5XEE2_9BACT</name>
<keyword evidence="2" id="KW-0678">Repressor</keyword>
<dbReference type="eggNOG" id="COG0799">
    <property type="taxonomic scope" value="Bacteria"/>
</dbReference>
<dbReference type="EMBL" id="ACJX03000001">
    <property type="protein sequence ID" value="KRT36302.1"/>
    <property type="molecule type" value="Genomic_DNA"/>
</dbReference>
<dbReference type="AlphaFoldDB" id="A0A0T5XEE2"/>
<accession>A0A0T5XEE2</accession>
<evidence type="ECO:0000313" key="4">
    <source>
        <dbReference type="Proteomes" id="UP000005273"/>
    </source>
</evidence>
<comment type="similarity">
    <text evidence="1 2">Belongs to the Iojap/RsfS family.</text>
</comment>
<dbReference type="InterPro" id="IPR004394">
    <property type="entry name" value="Iojap/RsfS/C7orf30"/>
</dbReference>
<protein>
    <recommendedName>
        <fullName evidence="2">Ribosomal silencing factor RsfS</fullName>
    </recommendedName>
</protein>
<keyword evidence="2" id="KW-0810">Translation regulation</keyword>
<dbReference type="STRING" id="592015.HMPREF1705_03577"/>
<dbReference type="HAMAP" id="MF_01477">
    <property type="entry name" value="Iojap_RsfS"/>
    <property type="match status" value="1"/>
</dbReference>
<dbReference type="GO" id="GO:0043023">
    <property type="term" value="F:ribosomal large subunit binding"/>
    <property type="evidence" value="ECO:0007669"/>
    <property type="project" value="TreeGrafter"/>
</dbReference>
<dbReference type="Proteomes" id="UP000005273">
    <property type="component" value="Unassembled WGS sequence"/>
</dbReference>
<comment type="subcellular location">
    <subcellularLocation>
        <location evidence="2">Cytoplasm</location>
    </subcellularLocation>
</comment>
<sequence length="130" mass="14729">MDISKASEGVMEKYEWIAKVLASKKAQDIISIDISEVSGFADIFFISNSNSESHMKALLDTITDALDERQITYTVEGRDSNLWRLIDCGDVIIHIFSQEGRKFYDLERIWGDVPILHYDEDGEPVAVLNA</sequence>
<proteinExistence type="inferred from homology"/>
<dbReference type="RefSeq" id="WP_057940964.1">
    <property type="nucleotide sequence ID" value="NZ_ACJX03000001.1"/>
</dbReference>
<dbReference type="NCBIfam" id="TIGR00090">
    <property type="entry name" value="rsfS_iojap_ybeB"/>
    <property type="match status" value="1"/>
</dbReference>
<evidence type="ECO:0000313" key="3">
    <source>
        <dbReference type="EMBL" id="KRT36302.1"/>
    </source>
</evidence>
<dbReference type="GO" id="GO:0005737">
    <property type="term" value="C:cytoplasm"/>
    <property type="evidence" value="ECO:0007669"/>
    <property type="project" value="UniProtKB-SubCell"/>
</dbReference>
<dbReference type="InterPro" id="IPR043519">
    <property type="entry name" value="NT_sf"/>
</dbReference>
<comment type="caution">
    <text evidence="3">The sequence shown here is derived from an EMBL/GenBank/DDBJ whole genome shotgun (WGS) entry which is preliminary data.</text>
</comment>
<evidence type="ECO:0000256" key="2">
    <source>
        <dbReference type="HAMAP-Rule" id="MF_01477"/>
    </source>
</evidence>
<dbReference type="GO" id="GO:0042256">
    <property type="term" value="P:cytosolic ribosome assembly"/>
    <property type="evidence" value="ECO:0007669"/>
    <property type="project" value="UniProtKB-UniRule"/>
</dbReference>
<dbReference type="PANTHER" id="PTHR21043:SF0">
    <property type="entry name" value="MITOCHONDRIAL ASSEMBLY OF RIBOSOMAL LARGE SUBUNIT PROTEIN 1"/>
    <property type="match status" value="1"/>
</dbReference>
<evidence type="ECO:0000256" key="1">
    <source>
        <dbReference type="ARBA" id="ARBA00010574"/>
    </source>
</evidence>
<dbReference type="GO" id="GO:0017148">
    <property type="term" value="P:negative regulation of translation"/>
    <property type="evidence" value="ECO:0007669"/>
    <property type="project" value="UniProtKB-UniRule"/>
</dbReference>
<dbReference type="Gene3D" id="3.30.460.10">
    <property type="entry name" value="Beta Polymerase, domain 2"/>
    <property type="match status" value="1"/>
</dbReference>
<dbReference type="PANTHER" id="PTHR21043">
    <property type="entry name" value="IOJAP SUPERFAMILY ORTHOLOG"/>
    <property type="match status" value="1"/>
</dbReference>